<comment type="caution">
    <text evidence="1">The sequence shown here is derived from an EMBL/GenBank/DDBJ whole genome shotgun (WGS) entry which is preliminary data.</text>
</comment>
<protein>
    <submittedName>
        <fullName evidence="1">Uncharacterized protein</fullName>
    </submittedName>
</protein>
<dbReference type="AlphaFoldDB" id="A0A8T0ITV6"/>
<dbReference type="EMBL" id="CM026422">
    <property type="protein sequence ID" value="KAG0586181.1"/>
    <property type="molecule type" value="Genomic_DNA"/>
</dbReference>
<reference evidence="1" key="1">
    <citation type="submission" date="2020-06" db="EMBL/GenBank/DDBJ databases">
        <title>WGS assembly of Ceratodon purpureus strain R40.</title>
        <authorList>
            <person name="Carey S.B."/>
            <person name="Jenkins J."/>
            <person name="Shu S."/>
            <person name="Lovell J.T."/>
            <person name="Sreedasyam A."/>
            <person name="Maumus F."/>
            <person name="Tiley G.P."/>
            <person name="Fernandez-Pozo N."/>
            <person name="Barry K."/>
            <person name="Chen C."/>
            <person name="Wang M."/>
            <person name="Lipzen A."/>
            <person name="Daum C."/>
            <person name="Saski C.A."/>
            <person name="Payton A.C."/>
            <person name="Mcbreen J.C."/>
            <person name="Conrad R.E."/>
            <person name="Kollar L.M."/>
            <person name="Olsson S."/>
            <person name="Huttunen S."/>
            <person name="Landis J.B."/>
            <person name="Wickett N.J."/>
            <person name="Johnson M.G."/>
            <person name="Rensing S.A."/>
            <person name="Grimwood J."/>
            <person name="Schmutz J."/>
            <person name="Mcdaniel S.F."/>
        </authorList>
    </citation>
    <scope>NUCLEOTIDE SEQUENCE</scope>
    <source>
        <strain evidence="1">R40</strain>
    </source>
</reference>
<evidence type="ECO:0000313" key="2">
    <source>
        <dbReference type="Proteomes" id="UP000822688"/>
    </source>
</evidence>
<sequence length="137" mass="15443">MDDSGKAGKQSSNGVSGVHIHVCQWIEQAAIFNMIEKTAEWFMKPLLCVHHPPPSLSISIDGKQLRSHCYGEKMSTGWLFSHSNPEMVFHRKRCDNKLRQLEFNHRDMCRASLGFPDNSVSKPGNTVQTRSCVADIT</sequence>
<proteinExistence type="predicted"/>
<keyword evidence="2" id="KW-1185">Reference proteome</keyword>
<dbReference type="Proteomes" id="UP000822688">
    <property type="component" value="Chromosome 2"/>
</dbReference>
<name>A0A8T0ITV6_CERPU</name>
<accession>A0A8T0ITV6</accession>
<gene>
    <name evidence="1" type="ORF">KC19_2G070700</name>
</gene>
<evidence type="ECO:0000313" key="1">
    <source>
        <dbReference type="EMBL" id="KAG0586181.1"/>
    </source>
</evidence>
<organism evidence="1 2">
    <name type="scientific">Ceratodon purpureus</name>
    <name type="common">Fire moss</name>
    <name type="synonym">Dicranum purpureum</name>
    <dbReference type="NCBI Taxonomy" id="3225"/>
    <lineage>
        <taxon>Eukaryota</taxon>
        <taxon>Viridiplantae</taxon>
        <taxon>Streptophyta</taxon>
        <taxon>Embryophyta</taxon>
        <taxon>Bryophyta</taxon>
        <taxon>Bryophytina</taxon>
        <taxon>Bryopsida</taxon>
        <taxon>Dicranidae</taxon>
        <taxon>Pseudoditrichales</taxon>
        <taxon>Ditrichaceae</taxon>
        <taxon>Ceratodon</taxon>
    </lineage>
</organism>